<comment type="caution">
    <text evidence="1">The sequence shown here is derived from an EMBL/GenBank/DDBJ whole genome shotgun (WGS) entry which is preliminary data.</text>
</comment>
<name>A0A552L0W5_9CHRO</name>
<dbReference type="AlphaFoldDB" id="A0A552L0W5"/>
<proteinExistence type="predicted"/>
<protein>
    <submittedName>
        <fullName evidence="1">Uncharacterized protein</fullName>
    </submittedName>
</protein>
<gene>
    <name evidence="1" type="ORF">EWV45_06775</name>
</gene>
<reference evidence="1 2" key="1">
    <citation type="submission" date="2019-01" db="EMBL/GenBank/DDBJ databases">
        <title>Coherence of Microcystis species and biogeography revealed through population genomics.</title>
        <authorList>
            <person name="Perez-Carrascal O.M."/>
            <person name="Terrat Y."/>
            <person name="Giani A."/>
            <person name="Fortin N."/>
            <person name="Tromas N."/>
            <person name="Shapiro B.J."/>
        </authorList>
    </citation>
    <scope>NUCLEOTIDE SEQUENCE [LARGE SCALE GENOMIC DNA]</scope>
    <source>
        <strain evidence="1">Mf_QC_C_20070823_S10D</strain>
    </source>
</reference>
<evidence type="ECO:0000313" key="1">
    <source>
        <dbReference type="EMBL" id="TRV13866.1"/>
    </source>
</evidence>
<accession>A0A552L0W5</accession>
<evidence type="ECO:0000313" key="2">
    <source>
        <dbReference type="Proteomes" id="UP000315868"/>
    </source>
</evidence>
<organism evidence="1 2">
    <name type="scientific">Microcystis flos-aquae Mf_QC_C_20070823_S10D</name>
    <dbReference type="NCBI Taxonomy" id="2486236"/>
    <lineage>
        <taxon>Bacteria</taxon>
        <taxon>Bacillati</taxon>
        <taxon>Cyanobacteriota</taxon>
        <taxon>Cyanophyceae</taxon>
        <taxon>Oscillatoriophycideae</taxon>
        <taxon>Chroococcales</taxon>
        <taxon>Microcystaceae</taxon>
        <taxon>Microcystis</taxon>
    </lineage>
</organism>
<sequence length="59" mass="6585">MNSPLHIFSSAIFEIIDELIAKIKLGKARGRSQEMILPISLRKAHEVVLPTPISPIHNL</sequence>
<dbReference type="EMBL" id="SFAM01000054">
    <property type="protein sequence ID" value="TRV13866.1"/>
    <property type="molecule type" value="Genomic_DNA"/>
</dbReference>
<dbReference type="Proteomes" id="UP000315868">
    <property type="component" value="Unassembled WGS sequence"/>
</dbReference>